<accession>A0A7W1WNU3</accession>
<feature type="compositionally biased region" description="Polar residues" evidence="1">
    <location>
        <begin position="207"/>
        <end position="218"/>
    </location>
</feature>
<comment type="caution">
    <text evidence="3">The sequence shown here is derived from an EMBL/GenBank/DDBJ whole genome shotgun (WGS) entry which is preliminary data.</text>
</comment>
<evidence type="ECO:0000256" key="1">
    <source>
        <dbReference type="SAM" id="MobiDB-lite"/>
    </source>
</evidence>
<feature type="domain" description="DUF4145" evidence="2">
    <location>
        <begin position="22"/>
        <end position="101"/>
    </location>
</feature>
<protein>
    <submittedName>
        <fullName evidence="3">DUF4145 domain-containing protein</fullName>
    </submittedName>
</protein>
<name>A0A7W1WNU3_9BACL</name>
<dbReference type="RefSeq" id="WP_181750517.1">
    <property type="nucleotide sequence ID" value="NZ_JACEIQ010000001.1"/>
</dbReference>
<evidence type="ECO:0000313" key="3">
    <source>
        <dbReference type="EMBL" id="MBA4493328.1"/>
    </source>
</evidence>
<keyword evidence="4" id="KW-1185">Reference proteome</keyword>
<dbReference type="Proteomes" id="UP000535491">
    <property type="component" value="Unassembled WGS sequence"/>
</dbReference>
<dbReference type="AlphaFoldDB" id="A0A7W1WNU3"/>
<gene>
    <name evidence="3" type="ORF">H1191_03270</name>
</gene>
<feature type="region of interest" description="Disordered" evidence="1">
    <location>
        <begin position="179"/>
        <end position="218"/>
    </location>
</feature>
<sequence>MNKNHLFSFMNNQPQLAAIGEEIEQILFTDSHAVLIKARVYTEQLAKLVTDHEKLEEVFELKHVERLHKLLREEFITEEIHHKFDWIRKTGNKAAHEADFANMELALKAHRYLFQLSVWYQETYGDWNFTAPSYRIPQPKSTESIDKDELSKLISQAIEQALGKTVDQTLQTIQKELTKFQEPQSTQTEKPGKGNTESAAALDQNIKGKQNPSFDLVT</sequence>
<proteinExistence type="predicted"/>
<dbReference type="InterPro" id="IPR025285">
    <property type="entry name" value="DUF4145"/>
</dbReference>
<feature type="compositionally biased region" description="Polar residues" evidence="1">
    <location>
        <begin position="179"/>
        <end position="189"/>
    </location>
</feature>
<dbReference type="Pfam" id="PF13643">
    <property type="entry name" value="DUF4145"/>
    <property type="match status" value="1"/>
</dbReference>
<evidence type="ECO:0000259" key="2">
    <source>
        <dbReference type="Pfam" id="PF13643"/>
    </source>
</evidence>
<evidence type="ECO:0000313" key="4">
    <source>
        <dbReference type="Proteomes" id="UP000535491"/>
    </source>
</evidence>
<dbReference type="EMBL" id="JACEIQ010000001">
    <property type="protein sequence ID" value="MBA4493328.1"/>
    <property type="molecule type" value="Genomic_DNA"/>
</dbReference>
<reference evidence="3 4" key="1">
    <citation type="submission" date="2020-07" db="EMBL/GenBank/DDBJ databases">
        <authorList>
            <person name="Feng H."/>
        </authorList>
    </citation>
    <scope>NUCLEOTIDE SEQUENCE [LARGE SCALE GENOMIC DNA]</scope>
    <source>
        <strain evidence="4">s-10</strain>
    </source>
</reference>
<organism evidence="3 4">
    <name type="scientific">Paenactinomyces guangxiensis</name>
    <dbReference type="NCBI Taxonomy" id="1490290"/>
    <lineage>
        <taxon>Bacteria</taxon>
        <taxon>Bacillati</taxon>
        <taxon>Bacillota</taxon>
        <taxon>Bacilli</taxon>
        <taxon>Bacillales</taxon>
        <taxon>Thermoactinomycetaceae</taxon>
        <taxon>Paenactinomyces</taxon>
    </lineage>
</organism>